<evidence type="ECO:0000313" key="4">
    <source>
        <dbReference type="Proteomes" id="UP000800096"/>
    </source>
</evidence>
<dbReference type="OrthoDB" id="5345571at2759"/>
<dbReference type="EMBL" id="ML979132">
    <property type="protein sequence ID" value="KAF1921079.1"/>
    <property type="molecule type" value="Genomic_DNA"/>
</dbReference>
<evidence type="ECO:0000259" key="1">
    <source>
        <dbReference type="Pfam" id="PF23074"/>
    </source>
</evidence>
<dbReference type="Pfam" id="PF23076">
    <property type="entry name" value="PH_FT_C"/>
    <property type="match status" value="1"/>
</dbReference>
<dbReference type="Proteomes" id="UP000800096">
    <property type="component" value="Unassembled WGS sequence"/>
</dbReference>
<dbReference type="Pfam" id="PF23074">
    <property type="entry name" value="PH_FT_N"/>
    <property type="match status" value="1"/>
</dbReference>
<accession>A0A6A5R0X3</accession>
<organism evidence="3 4">
    <name type="scientific">Ampelomyces quisqualis</name>
    <name type="common">Powdery mildew agent</name>
    <dbReference type="NCBI Taxonomy" id="50730"/>
    <lineage>
        <taxon>Eukaryota</taxon>
        <taxon>Fungi</taxon>
        <taxon>Dikarya</taxon>
        <taxon>Ascomycota</taxon>
        <taxon>Pezizomycotina</taxon>
        <taxon>Dothideomycetes</taxon>
        <taxon>Pleosporomycetidae</taxon>
        <taxon>Pleosporales</taxon>
        <taxon>Pleosporineae</taxon>
        <taxon>Phaeosphaeriaceae</taxon>
        <taxon>Ampelomyces</taxon>
    </lineage>
</organism>
<feature type="domain" description="PH" evidence="1">
    <location>
        <begin position="307"/>
        <end position="416"/>
    </location>
</feature>
<reference evidence="3" key="1">
    <citation type="journal article" date="2020" name="Stud. Mycol.">
        <title>101 Dothideomycetes genomes: a test case for predicting lifestyles and emergence of pathogens.</title>
        <authorList>
            <person name="Haridas S."/>
            <person name="Albert R."/>
            <person name="Binder M."/>
            <person name="Bloem J."/>
            <person name="Labutti K."/>
            <person name="Salamov A."/>
            <person name="Andreopoulos B."/>
            <person name="Baker S."/>
            <person name="Barry K."/>
            <person name="Bills G."/>
            <person name="Bluhm B."/>
            <person name="Cannon C."/>
            <person name="Castanera R."/>
            <person name="Culley D."/>
            <person name="Daum C."/>
            <person name="Ezra D."/>
            <person name="Gonzalez J."/>
            <person name="Henrissat B."/>
            <person name="Kuo A."/>
            <person name="Liang C."/>
            <person name="Lipzen A."/>
            <person name="Lutzoni F."/>
            <person name="Magnuson J."/>
            <person name="Mondo S."/>
            <person name="Nolan M."/>
            <person name="Ohm R."/>
            <person name="Pangilinan J."/>
            <person name="Park H.-J."/>
            <person name="Ramirez L."/>
            <person name="Alfaro M."/>
            <person name="Sun H."/>
            <person name="Tritt A."/>
            <person name="Yoshinaga Y."/>
            <person name="Zwiers L.-H."/>
            <person name="Turgeon B."/>
            <person name="Goodwin S."/>
            <person name="Spatafora J."/>
            <person name="Crous P."/>
            <person name="Grigoriev I."/>
        </authorList>
    </citation>
    <scope>NUCLEOTIDE SEQUENCE</scope>
    <source>
        <strain evidence="3">HMLAC05119</strain>
    </source>
</reference>
<keyword evidence="4" id="KW-1185">Reference proteome</keyword>
<name>A0A6A5R0X3_AMPQU</name>
<sequence length="543" mass="62352">MDDWQLLNYAKDAEDTASGLHVFLSEIPEYHKDITGNIAELFAISNALHVLHEALEPSRYGRFQGRIVKDLDICLPSLGYTLDDVRGMFSKKKVKRRTAPGAFPGTPPYSDLWEDSLADLKAQGISLPVRLELFRSYLQGMYDALRGEEDEQELYTIRIRLSKLLKKQEPIESYFDRLSVQGHTHGYARTPKPPSPKVARPNLHSYSTYPVPGYVHPQPPPQSHWPHVAPMWAGIGDIPYVPPPVPEIPQSPTHSSASSYAYSNNSTDSGEPVAHWGMKVFDGRHSSTPYRTLSEPTTCLGRDEPRVIELLDSDGFDKVLELPFEQTDVWVRLYWRAEDARARILFLTKDAAGRRMRYCLPLTGLKFLRTGSCLQLCRINRKDGQLDLWARLRFLLHERMVLFYCTAVAMKRQDENGIPEGLEDFFDPGEKMEFSGEISDSRYLHAFRIFRDEDSGCVRFEATARRGPLKSIPIWTAFVTQYIGHRSWMKRIGAATVQFRELHPYVFCDGYRVPKGPTNKYQLTFSKPEDARSFMEMFHRIRH</sequence>
<proteinExistence type="predicted"/>
<evidence type="ECO:0000259" key="2">
    <source>
        <dbReference type="Pfam" id="PF23076"/>
    </source>
</evidence>
<protein>
    <submittedName>
        <fullName evidence="3">Uncharacterized protein</fullName>
    </submittedName>
</protein>
<dbReference type="AlphaFoldDB" id="A0A6A5R0X3"/>
<evidence type="ECO:0000313" key="3">
    <source>
        <dbReference type="EMBL" id="KAF1921079.1"/>
    </source>
</evidence>
<gene>
    <name evidence="3" type="ORF">BDU57DRAFT_534786</name>
</gene>
<feature type="domain" description="PH" evidence="2">
    <location>
        <begin position="432"/>
        <end position="542"/>
    </location>
</feature>
<dbReference type="InterPro" id="IPR057081">
    <property type="entry name" value="PH_N"/>
</dbReference>
<dbReference type="InterPro" id="IPR057082">
    <property type="entry name" value="PH_C"/>
</dbReference>